<keyword evidence="2" id="KW-0255">Endonuclease</keyword>
<dbReference type="GO" id="GO:0004519">
    <property type="term" value="F:endonuclease activity"/>
    <property type="evidence" value="ECO:0007669"/>
    <property type="project" value="UniProtKB-KW"/>
</dbReference>
<organism evidence="2 3">
    <name type="scientific">Pseudomonas moorei</name>
    <dbReference type="NCBI Taxonomy" id="395599"/>
    <lineage>
        <taxon>Bacteria</taxon>
        <taxon>Pseudomonadati</taxon>
        <taxon>Pseudomonadota</taxon>
        <taxon>Gammaproteobacteria</taxon>
        <taxon>Pseudomonadales</taxon>
        <taxon>Pseudomonadaceae</taxon>
        <taxon>Pseudomonas</taxon>
    </lineage>
</organism>
<dbReference type="InterPro" id="IPR014833">
    <property type="entry name" value="TnsA_N"/>
</dbReference>
<feature type="domain" description="TnsA endonuclease N-terminal" evidence="1">
    <location>
        <begin position="76"/>
        <end position="169"/>
    </location>
</feature>
<dbReference type="Proteomes" id="UP000199570">
    <property type="component" value="Unassembled WGS sequence"/>
</dbReference>
<dbReference type="EMBL" id="FNKJ01000003">
    <property type="protein sequence ID" value="SDR32415.1"/>
    <property type="molecule type" value="Genomic_DNA"/>
</dbReference>
<sequence>MAGSKSRMPSVQTVEGWIRAGFGQGDGAKYKPFLYVRDVPSSGTSCMIKSRTTNRTHHYLSKQEFKTHLLTEYQADTIDIREQYALLPWNETQLISQSLGIRHPIYPGTNTPIVMTTDLLVSMQRTDGTELIALSVKLTKDLGPRNLEKLLIERSYWERRGICWSLVTEKNTPKYLPENLQFFEASLHDERVTASVVTPLEFTKEFEKNWADSLSFNQIMALTSKQMDLDVATGHSLLGVSVWRHQSRLDIANSVISHRGFVKLQPSAVNKHDYI</sequence>
<dbReference type="Gene3D" id="3.40.1350.10">
    <property type="match status" value="1"/>
</dbReference>
<dbReference type="InterPro" id="IPR011335">
    <property type="entry name" value="Restrct_endonuc-II-like"/>
</dbReference>
<dbReference type="OrthoDB" id="5291587at2"/>
<proteinExistence type="predicted"/>
<dbReference type="Pfam" id="PF08722">
    <property type="entry name" value="Tn7_TnsA-like_N"/>
    <property type="match status" value="1"/>
</dbReference>
<keyword evidence="3" id="KW-1185">Reference proteome</keyword>
<evidence type="ECO:0000313" key="3">
    <source>
        <dbReference type="Proteomes" id="UP000199570"/>
    </source>
</evidence>
<keyword evidence="2" id="KW-0378">Hydrolase</keyword>
<protein>
    <submittedName>
        <fullName evidence="2">TnsA endonuclease N terminal</fullName>
    </submittedName>
</protein>
<dbReference type="RefSeq" id="WP_090325602.1">
    <property type="nucleotide sequence ID" value="NZ_FNKJ01000003.1"/>
</dbReference>
<reference evidence="3" key="1">
    <citation type="submission" date="2016-10" db="EMBL/GenBank/DDBJ databases">
        <authorList>
            <person name="Varghese N."/>
            <person name="Submissions S."/>
        </authorList>
    </citation>
    <scope>NUCLEOTIDE SEQUENCE [LARGE SCALE GENOMIC DNA]</scope>
    <source>
        <strain evidence="3">BS3775</strain>
    </source>
</reference>
<dbReference type="GO" id="GO:0003676">
    <property type="term" value="F:nucleic acid binding"/>
    <property type="evidence" value="ECO:0007669"/>
    <property type="project" value="InterPro"/>
</dbReference>
<name>A0A1H1I3V6_9PSED</name>
<accession>A0A1H1I3V6</accession>
<dbReference type="InterPro" id="IPR011856">
    <property type="entry name" value="tRNA_endonuc-like_dom_sf"/>
</dbReference>
<dbReference type="AlphaFoldDB" id="A0A1H1I3V6"/>
<dbReference type="CDD" id="cd22362">
    <property type="entry name" value="TnsA_endonuclease-like"/>
    <property type="match status" value="1"/>
</dbReference>
<evidence type="ECO:0000313" key="2">
    <source>
        <dbReference type="EMBL" id="SDR32415.1"/>
    </source>
</evidence>
<keyword evidence="2" id="KW-0540">Nuclease</keyword>
<dbReference type="SUPFAM" id="SSF52980">
    <property type="entry name" value="Restriction endonuclease-like"/>
    <property type="match status" value="1"/>
</dbReference>
<gene>
    <name evidence="2" type="ORF">SAMN04490195_4859</name>
</gene>
<evidence type="ECO:0000259" key="1">
    <source>
        <dbReference type="Pfam" id="PF08722"/>
    </source>
</evidence>